<dbReference type="RefSeq" id="WP_146528619.1">
    <property type="nucleotide sequence ID" value="NZ_SJPV01000008.1"/>
</dbReference>
<dbReference type="PANTHER" id="PTHR30441">
    <property type="entry name" value="DUF748 DOMAIN-CONTAINING PROTEIN"/>
    <property type="match status" value="1"/>
</dbReference>
<keyword evidence="1" id="KW-1133">Transmembrane helix</keyword>
<feature type="transmembrane region" description="Helical" evidence="1">
    <location>
        <begin position="20"/>
        <end position="39"/>
    </location>
</feature>
<evidence type="ECO:0000256" key="1">
    <source>
        <dbReference type="SAM" id="Phobius"/>
    </source>
</evidence>
<keyword evidence="1" id="KW-0812">Transmembrane</keyword>
<evidence type="ECO:0000313" key="3">
    <source>
        <dbReference type="Proteomes" id="UP000319143"/>
    </source>
</evidence>
<dbReference type="PANTHER" id="PTHR30441:SF4">
    <property type="entry name" value="PROTEIN ASMA"/>
    <property type="match status" value="1"/>
</dbReference>
<keyword evidence="3" id="KW-1185">Reference proteome</keyword>
<accession>A0A5C6DGK0</accession>
<keyword evidence="1" id="KW-0472">Membrane</keyword>
<dbReference type="InterPro" id="IPR052894">
    <property type="entry name" value="AsmA-related"/>
</dbReference>
<gene>
    <name evidence="2" type="ORF">Poly41_43520</name>
</gene>
<proteinExistence type="predicted"/>
<organism evidence="2 3">
    <name type="scientific">Novipirellula artificiosorum</name>
    <dbReference type="NCBI Taxonomy" id="2528016"/>
    <lineage>
        <taxon>Bacteria</taxon>
        <taxon>Pseudomonadati</taxon>
        <taxon>Planctomycetota</taxon>
        <taxon>Planctomycetia</taxon>
        <taxon>Pirellulales</taxon>
        <taxon>Pirellulaceae</taxon>
        <taxon>Novipirellula</taxon>
    </lineage>
</organism>
<evidence type="ECO:0000313" key="2">
    <source>
        <dbReference type="EMBL" id="TWU34206.1"/>
    </source>
</evidence>
<comment type="caution">
    <text evidence="2">The sequence shown here is derived from an EMBL/GenBank/DDBJ whole genome shotgun (WGS) entry which is preliminary data.</text>
</comment>
<dbReference type="GO" id="GO:0005886">
    <property type="term" value="C:plasma membrane"/>
    <property type="evidence" value="ECO:0007669"/>
    <property type="project" value="TreeGrafter"/>
</dbReference>
<reference evidence="2 3" key="1">
    <citation type="submission" date="2019-02" db="EMBL/GenBank/DDBJ databases">
        <title>Deep-cultivation of Planctomycetes and their phenomic and genomic characterization uncovers novel biology.</title>
        <authorList>
            <person name="Wiegand S."/>
            <person name="Jogler M."/>
            <person name="Boedeker C."/>
            <person name="Pinto D."/>
            <person name="Vollmers J."/>
            <person name="Rivas-Marin E."/>
            <person name="Kohn T."/>
            <person name="Peeters S.H."/>
            <person name="Heuer A."/>
            <person name="Rast P."/>
            <person name="Oberbeckmann S."/>
            <person name="Bunk B."/>
            <person name="Jeske O."/>
            <person name="Meyerdierks A."/>
            <person name="Storesund J.E."/>
            <person name="Kallscheuer N."/>
            <person name="Luecker S."/>
            <person name="Lage O.M."/>
            <person name="Pohl T."/>
            <person name="Merkel B.J."/>
            <person name="Hornburger P."/>
            <person name="Mueller R.-W."/>
            <person name="Bruemmer F."/>
            <person name="Labrenz M."/>
            <person name="Spormann A.M."/>
            <person name="Op Den Camp H."/>
            <person name="Overmann J."/>
            <person name="Amann R."/>
            <person name="Jetten M.S.M."/>
            <person name="Mascher T."/>
            <person name="Medema M.H."/>
            <person name="Devos D.P."/>
            <person name="Kaster A.-K."/>
            <person name="Ovreas L."/>
            <person name="Rohde M."/>
            <person name="Galperin M.Y."/>
            <person name="Jogler C."/>
        </authorList>
    </citation>
    <scope>NUCLEOTIDE SEQUENCE [LARGE SCALE GENOMIC DNA]</scope>
    <source>
        <strain evidence="2 3">Poly41</strain>
    </source>
</reference>
<name>A0A5C6DGK0_9BACT</name>
<dbReference type="Proteomes" id="UP000319143">
    <property type="component" value="Unassembled WGS sequence"/>
</dbReference>
<dbReference type="OrthoDB" id="222522at2"/>
<sequence length="999" mass="107577">MTKAPSHWQHLLSTSTPAKVVAIVLGWVVLPLVTTPIAAAQANNRYWTTEWHFDQVDVQTMNLRLHRLGLGVPIEMQGKVSVDLTVSVPWTALTDAKSYRIEGMIRSDQLRLEKLVIDDFRSTLDLSNGVMSIENLRGRLVDGSSKRPITAKGEVTGQANLQLSPLGSIEVSITTSEIPILPLHDLVLAASRTSSEVQIAPTQLASTDAQKQLSGLATGSLHFRAPLNQLQNIAAWTTTANLEINGLSRGGSMPLNLSTGAISVDRGILTADRMQLTSPEVAELTATVRAQVELNEQQRFSAAIRSNDLPLGVLSNLFGFDQDRLAKGTLDIDARASGTLSRRQWDASGRVASPRLEVVGVSLGLLEHEFSFDHQHFRLQPATIPNTAEVPERVIESIEADYSLRDQQWSLSKLAACVFGGEVTGKATLALAALGTHQLDLQWSELSPVFNANLLSLAKVSITGISSGEIRWTVPAGQWDLPAKQDGMLEIAVSSIKIGGAEVGDLRMSVVNRDQKLQLSAEGDLFGGDVTVITTAAITEKTTWQDLMRNPINARVSANSIQLDQIVEVLPASVLPDSRYDRLKGRLTAEANLTAPLQSVSSEQVEADLQLRLDNVALGPVQLTNGLEISARLRDQIVWIDRISGTYAGGRIEATGRWDWKSQAGPVGNGRLELRVAAIDASQAMQLISKSLAESIDGTLSGNLRVTGGEQLRARGAVQTSDASFKGLMLGNVHSGVIASYTVPSGRWEVGLISIDGTLARGRVRGKATFDSAYRPGRFDMQTELGFDRVDFNELIAEAGGGVSTMAQGQIRGSLVLGGKSIAGLSDLRGSFETELDGSQAAAIPGLRDAQRFLGAIPLSGIRIDEGRLNGTVSGGRARIKEFALASPHLRVWADGFVQLASGRMEVDAVISTGNFEANQLADAYLQLVALDFVSPLALLIRINRLLSNRTIYVDARGPVSNPRLSLKPLATLRDEAVRYILRDLLGLSLAGGIEPEWE</sequence>
<protein>
    <submittedName>
        <fullName evidence="2">AsmA family protein</fullName>
    </submittedName>
</protein>
<dbReference type="GO" id="GO:0090313">
    <property type="term" value="P:regulation of protein targeting to membrane"/>
    <property type="evidence" value="ECO:0007669"/>
    <property type="project" value="TreeGrafter"/>
</dbReference>
<dbReference type="AlphaFoldDB" id="A0A5C6DGK0"/>
<dbReference type="EMBL" id="SJPV01000008">
    <property type="protein sequence ID" value="TWU34206.1"/>
    <property type="molecule type" value="Genomic_DNA"/>
</dbReference>